<evidence type="ECO:0000256" key="5">
    <source>
        <dbReference type="SAM" id="MobiDB-lite"/>
    </source>
</evidence>
<name>A0A066X3U4_COLSU</name>
<dbReference type="STRING" id="1173701.A0A066X3U4"/>
<keyword evidence="3" id="KW-0690">Ribosome biogenesis</keyword>
<dbReference type="SUPFAM" id="SSF52954">
    <property type="entry name" value="Class II aaRS ABD-related"/>
    <property type="match status" value="1"/>
</dbReference>
<evidence type="ECO:0000256" key="1">
    <source>
        <dbReference type="ARBA" id="ARBA00004604"/>
    </source>
</evidence>
<dbReference type="GO" id="GO:0006364">
    <property type="term" value="P:rRNA processing"/>
    <property type="evidence" value="ECO:0007669"/>
    <property type="project" value="InterPro"/>
</dbReference>
<dbReference type="GO" id="GO:0000027">
    <property type="term" value="P:ribosomal large subunit assembly"/>
    <property type="evidence" value="ECO:0007669"/>
    <property type="project" value="TreeGrafter"/>
</dbReference>
<dbReference type="GO" id="GO:0005730">
    <property type="term" value="C:nucleolus"/>
    <property type="evidence" value="ECO:0007669"/>
    <property type="project" value="UniProtKB-SubCell"/>
</dbReference>
<dbReference type="AlphaFoldDB" id="A0A066X3U4"/>
<accession>A0A066X3U4</accession>
<dbReference type="Proteomes" id="UP000027238">
    <property type="component" value="Unassembled WGS sequence"/>
</dbReference>
<feature type="compositionally biased region" description="Basic and acidic residues" evidence="5">
    <location>
        <begin position="384"/>
        <end position="396"/>
    </location>
</feature>
<dbReference type="Pfam" id="PF04427">
    <property type="entry name" value="Brix"/>
    <property type="match status" value="1"/>
</dbReference>
<evidence type="ECO:0000256" key="3">
    <source>
        <dbReference type="ARBA" id="ARBA00022517"/>
    </source>
</evidence>
<evidence type="ECO:0000256" key="4">
    <source>
        <dbReference type="ARBA" id="ARBA00023242"/>
    </source>
</evidence>
<dbReference type="HOGENOM" id="CLU_696410_0_0_1"/>
<dbReference type="eggNOG" id="KOG2971">
    <property type="taxonomic scope" value="Eukaryota"/>
</dbReference>
<dbReference type="PROSITE" id="PS50833">
    <property type="entry name" value="BRIX"/>
    <property type="match status" value="1"/>
</dbReference>
<dbReference type="InterPro" id="IPR026532">
    <property type="entry name" value="BRX1"/>
</dbReference>
<dbReference type="EMBL" id="JMSE01001207">
    <property type="protein sequence ID" value="KDN63622.1"/>
    <property type="molecule type" value="Genomic_DNA"/>
</dbReference>
<keyword evidence="4" id="KW-0539">Nucleus</keyword>
<comment type="subcellular location">
    <subcellularLocation>
        <location evidence="1">Nucleus</location>
        <location evidence="1">Nucleolus</location>
    </subcellularLocation>
</comment>
<comment type="caution">
    <text evidence="7">The sequence shown here is derived from an EMBL/GenBank/DDBJ whole genome shotgun (WGS) entry which is preliminary data.</text>
</comment>
<evidence type="ECO:0000259" key="6">
    <source>
        <dbReference type="PROSITE" id="PS50833"/>
    </source>
</evidence>
<reference evidence="8" key="1">
    <citation type="journal article" date="2014" name="Genome Announc.">
        <title>Draft genome sequence of Colletotrichum sublineola, a destructive pathogen of cultivated sorghum.</title>
        <authorList>
            <person name="Baroncelli R."/>
            <person name="Sanz-Martin J.M."/>
            <person name="Rech G.E."/>
            <person name="Sukno S.A."/>
            <person name="Thon M.R."/>
        </authorList>
    </citation>
    <scope>NUCLEOTIDE SEQUENCE [LARGE SCALE GENOMIC DNA]</scope>
    <source>
        <strain evidence="8">TX430BB</strain>
    </source>
</reference>
<feature type="domain" description="Brix" evidence="6">
    <location>
        <begin position="119"/>
        <end position="329"/>
    </location>
</feature>
<dbReference type="PANTHER" id="PTHR13634">
    <property type="entry name" value="RIBOSOME BIOGENESIS PROTEIN BRIX"/>
    <property type="match status" value="1"/>
</dbReference>
<gene>
    <name evidence="7" type="ORF">CSUB01_02301</name>
</gene>
<comment type="similarity">
    <text evidence="2">Belongs to the BRX1 family.</text>
</comment>
<dbReference type="SMART" id="SM00879">
    <property type="entry name" value="Brix"/>
    <property type="match status" value="1"/>
</dbReference>
<organism evidence="7 8">
    <name type="scientific">Colletotrichum sublineola</name>
    <name type="common">Sorghum anthracnose fungus</name>
    <dbReference type="NCBI Taxonomy" id="1173701"/>
    <lineage>
        <taxon>Eukaryota</taxon>
        <taxon>Fungi</taxon>
        <taxon>Dikarya</taxon>
        <taxon>Ascomycota</taxon>
        <taxon>Pezizomycotina</taxon>
        <taxon>Sordariomycetes</taxon>
        <taxon>Hypocreomycetidae</taxon>
        <taxon>Glomerellales</taxon>
        <taxon>Glomerellaceae</taxon>
        <taxon>Colletotrichum</taxon>
        <taxon>Colletotrichum graminicola species complex</taxon>
    </lineage>
</organism>
<keyword evidence="8" id="KW-1185">Reference proteome</keyword>
<dbReference type="OrthoDB" id="1638493at2759"/>
<dbReference type="PANTHER" id="PTHR13634:SF0">
    <property type="entry name" value="RIBOSOME BIOGENESIS PROTEIN BRX1 HOMOLOG"/>
    <property type="match status" value="1"/>
</dbReference>
<sequence length="396" mass="45068">MPRQTKPHRLPISSSYLIVLPPGKQAREKKSLARAGRRWDVKWLSPANLPSQQTVPTPINSHKRQRDILDRLRTDRRDGLRVQIVVEEDRQSRGTRQWRAEEPYGIDNSLFLIFSIIGFPIGISADPANVTRHRHLMNDLATLMPHGKLDSKFDDKHNLSALNELAEMMNCNGIMYFEARKAKDLYMWIANCPNGPAIKFHLQNIHTMEELNFPGNCLKGSRPILSFDAAFEDEKNPHLQVIKQAFIANLGVPQGARKAKPFIDRVIGFSYLDGKVWVRQYQIQEVEADENSDEKTTKVHAGKKTDVKLMEIGPRFTATPILIQEGSFGGPLLWNSKEFVSPNQIRADIKRKKATRHVSRVEQQVERLSKKSELGIRSKGGRPAAKDELDTKTLFA</sequence>
<feature type="region of interest" description="Disordered" evidence="5">
    <location>
        <begin position="372"/>
        <end position="396"/>
    </location>
</feature>
<protein>
    <submittedName>
        <fullName evidence="7">Putative brix domain-containing protein</fullName>
    </submittedName>
</protein>
<dbReference type="GO" id="GO:0019843">
    <property type="term" value="F:rRNA binding"/>
    <property type="evidence" value="ECO:0007669"/>
    <property type="project" value="InterPro"/>
</dbReference>
<dbReference type="InterPro" id="IPR007109">
    <property type="entry name" value="Brix"/>
</dbReference>
<evidence type="ECO:0000256" key="2">
    <source>
        <dbReference type="ARBA" id="ARBA00006369"/>
    </source>
</evidence>
<dbReference type="OMA" id="YMWLANA"/>
<proteinExistence type="inferred from homology"/>
<evidence type="ECO:0000313" key="7">
    <source>
        <dbReference type="EMBL" id="KDN63622.1"/>
    </source>
</evidence>
<evidence type="ECO:0000313" key="8">
    <source>
        <dbReference type="Proteomes" id="UP000027238"/>
    </source>
</evidence>